<dbReference type="SUPFAM" id="SSF51182">
    <property type="entry name" value="RmlC-like cupins"/>
    <property type="match status" value="1"/>
</dbReference>
<dbReference type="PANTHER" id="PTHR43280">
    <property type="entry name" value="ARAC-FAMILY TRANSCRIPTIONAL REGULATOR"/>
    <property type="match status" value="1"/>
</dbReference>
<dbReference type="SUPFAM" id="SSF46689">
    <property type="entry name" value="Homeodomain-like"/>
    <property type="match status" value="2"/>
</dbReference>
<evidence type="ECO:0000256" key="1">
    <source>
        <dbReference type="ARBA" id="ARBA00023015"/>
    </source>
</evidence>
<dbReference type="PRINTS" id="PR00032">
    <property type="entry name" value="HTHARAC"/>
</dbReference>
<dbReference type="PROSITE" id="PS00041">
    <property type="entry name" value="HTH_ARAC_FAMILY_1"/>
    <property type="match status" value="1"/>
</dbReference>
<protein>
    <submittedName>
        <fullName evidence="5">AraC family transcriptional regulator</fullName>
    </submittedName>
</protein>
<proteinExistence type="predicted"/>
<dbReference type="PANTHER" id="PTHR43280:SF2">
    <property type="entry name" value="HTH-TYPE TRANSCRIPTIONAL REGULATOR EXSA"/>
    <property type="match status" value="1"/>
</dbReference>
<name>A0A5C4TFB4_9BACL</name>
<dbReference type="Gene3D" id="1.10.10.60">
    <property type="entry name" value="Homeodomain-like"/>
    <property type="match status" value="2"/>
</dbReference>
<comment type="caution">
    <text evidence="5">The sequence shown here is derived from an EMBL/GenBank/DDBJ whole genome shotgun (WGS) entry which is preliminary data.</text>
</comment>
<dbReference type="InterPro" id="IPR020449">
    <property type="entry name" value="Tscrpt_reg_AraC-type_HTH"/>
</dbReference>
<keyword evidence="3" id="KW-0804">Transcription</keyword>
<dbReference type="InterPro" id="IPR018060">
    <property type="entry name" value="HTH_AraC"/>
</dbReference>
<dbReference type="InterPro" id="IPR003313">
    <property type="entry name" value="AraC-bd"/>
</dbReference>
<dbReference type="EMBL" id="VDCQ01000006">
    <property type="protein sequence ID" value="TNJ67200.1"/>
    <property type="molecule type" value="Genomic_DNA"/>
</dbReference>
<accession>A0A5C4TFB4</accession>
<evidence type="ECO:0000313" key="5">
    <source>
        <dbReference type="EMBL" id="TNJ67200.1"/>
    </source>
</evidence>
<evidence type="ECO:0000259" key="4">
    <source>
        <dbReference type="PROSITE" id="PS01124"/>
    </source>
</evidence>
<dbReference type="GO" id="GO:0003700">
    <property type="term" value="F:DNA-binding transcription factor activity"/>
    <property type="evidence" value="ECO:0007669"/>
    <property type="project" value="InterPro"/>
</dbReference>
<keyword evidence="6" id="KW-1185">Reference proteome</keyword>
<dbReference type="Pfam" id="PF02311">
    <property type="entry name" value="AraC_binding"/>
    <property type="match status" value="1"/>
</dbReference>
<dbReference type="InterPro" id="IPR014710">
    <property type="entry name" value="RmlC-like_jellyroll"/>
</dbReference>
<dbReference type="Proteomes" id="UP000307943">
    <property type="component" value="Unassembled WGS sequence"/>
</dbReference>
<evidence type="ECO:0000256" key="2">
    <source>
        <dbReference type="ARBA" id="ARBA00023125"/>
    </source>
</evidence>
<dbReference type="Pfam" id="PF12833">
    <property type="entry name" value="HTH_18"/>
    <property type="match status" value="1"/>
</dbReference>
<evidence type="ECO:0000256" key="3">
    <source>
        <dbReference type="ARBA" id="ARBA00023163"/>
    </source>
</evidence>
<sequence>METRYRYIVLKEQISIDKIYSFHYSELNKDYVYGGEKHDFWEFLYVDKGEVEISTDYSTFHLKQGEIVFYSPNEFHSLRCNQKTPPNIFIVAFDCQSEAMKFFTHKALRLGNGERELLSQLIDEGNKLFELPVARPYAGPKPEKPTHPLTRKEKPEFGSEQLIKMYLEGLLIQLIRNNRERAINPKLSSITKEKGQRDLIGRIVEYLDEHLLEHPTLDSVCTEFALSKTHLRAVFREHTGCGITEYIGKLRIERAKQHIREETCNVTEIAESLGYSSIHYFSRQFKKATGMAPSEYLKTMKARM</sequence>
<dbReference type="AlphaFoldDB" id="A0A5C4TFB4"/>
<dbReference type="SMART" id="SM00342">
    <property type="entry name" value="HTH_ARAC"/>
    <property type="match status" value="1"/>
</dbReference>
<feature type="domain" description="HTH araC/xylS-type" evidence="4">
    <location>
        <begin position="201"/>
        <end position="299"/>
    </location>
</feature>
<dbReference type="InterPro" id="IPR009057">
    <property type="entry name" value="Homeodomain-like_sf"/>
</dbReference>
<dbReference type="PROSITE" id="PS01124">
    <property type="entry name" value="HTH_ARAC_FAMILY_2"/>
    <property type="match status" value="1"/>
</dbReference>
<dbReference type="InterPro" id="IPR018062">
    <property type="entry name" value="HTH_AraC-typ_CS"/>
</dbReference>
<dbReference type="OrthoDB" id="249627at2"/>
<keyword evidence="1" id="KW-0805">Transcription regulation</keyword>
<organism evidence="5 6">
    <name type="scientific">Paenibacillus hemerocallicola</name>
    <dbReference type="NCBI Taxonomy" id="1172614"/>
    <lineage>
        <taxon>Bacteria</taxon>
        <taxon>Bacillati</taxon>
        <taxon>Bacillota</taxon>
        <taxon>Bacilli</taxon>
        <taxon>Bacillales</taxon>
        <taxon>Paenibacillaceae</taxon>
        <taxon>Paenibacillus</taxon>
    </lineage>
</organism>
<dbReference type="InterPro" id="IPR011051">
    <property type="entry name" value="RmlC_Cupin_sf"/>
</dbReference>
<dbReference type="Gene3D" id="2.60.120.10">
    <property type="entry name" value="Jelly Rolls"/>
    <property type="match status" value="1"/>
</dbReference>
<gene>
    <name evidence="5" type="ORF">FE784_06555</name>
</gene>
<evidence type="ECO:0000313" key="6">
    <source>
        <dbReference type="Proteomes" id="UP000307943"/>
    </source>
</evidence>
<reference evidence="5 6" key="1">
    <citation type="submission" date="2019-05" db="EMBL/GenBank/DDBJ databases">
        <title>We sequenced the genome of Paenibacillus hemerocallicola KCTC 33185 for further insight into its adaptation and study the phylogeny of Paenibacillus.</title>
        <authorList>
            <person name="Narsing Rao M.P."/>
        </authorList>
    </citation>
    <scope>NUCLEOTIDE SEQUENCE [LARGE SCALE GENOMIC DNA]</scope>
    <source>
        <strain evidence="5 6">KCTC 33185</strain>
    </source>
</reference>
<dbReference type="GO" id="GO:0043565">
    <property type="term" value="F:sequence-specific DNA binding"/>
    <property type="evidence" value="ECO:0007669"/>
    <property type="project" value="InterPro"/>
</dbReference>
<keyword evidence="2" id="KW-0238">DNA-binding</keyword>
<dbReference type="RefSeq" id="WP_139601335.1">
    <property type="nucleotide sequence ID" value="NZ_VDCQ01000006.1"/>
</dbReference>